<dbReference type="GO" id="GO:0010468">
    <property type="term" value="P:regulation of gene expression"/>
    <property type="evidence" value="ECO:0007669"/>
    <property type="project" value="UniProtKB-ARBA"/>
</dbReference>
<keyword evidence="9" id="KW-0804">Transcription</keyword>
<keyword evidence="11" id="KW-0539">Nucleus</keyword>
<dbReference type="RefSeq" id="XP_032121453.1">
    <property type="nucleotide sequence ID" value="XM_032265562.1"/>
</dbReference>
<accession>A0A6J3GSZ4</accession>
<dbReference type="AlphaFoldDB" id="A0A6J3GSZ4"/>
<dbReference type="InterPro" id="IPR029123">
    <property type="entry name" value="RBM39_linker"/>
</dbReference>
<feature type="compositionally biased region" description="Basic and acidic residues" evidence="13">
    <location>
        <begin position="87"/>
        <end position="108"/>
    </location>
</feature>
<evidence type="ECO:0000256" key="12">
    <source>
        <dbReference type="PROSITE-ProRule" id="PRU00176"/>
    </source>
</evidence>
<dbReference type="Proteomes" id="UP000504640">
    <property type="component" value="Unplaced"/>
</dbReference>
<dbReference type="GeneID" id="116541392"/>
<dbReference type="GO" id="GO:0008380">
    <property type="term" value="P:RNA splicing"/>
    <property type="evidence" value="ECO:0007669"/>
    <property type="project" value="UniProtKB-KW"/>
</dbReference>
<evidence type="ECO:0000256" key="3">
    <source>
        <dbReference type="ARBA" id="ARBA00022553"/>
    </source>
</evidence>
<keyword evidence="10" id="KW-0508">mRNA splicing</keyword>
<dbReference type="SMART" id="SM00360">
    <property type="entry name" value="RRM"/>
    <property type="match status" value="2"/>
</dbReference>
<evidence type="ECO:0000256" key="7">
    <source>
        <dbReference type="ARBA" id="ARBA00022884"/>
    </source>
</evidence>
<dbReference type="CDD" id="cd12537">
    <property type="entry name" value="RRM1_RBM23"/>
    <property type="match status" value="1"/>
</dbReference>
<evidence type="ECO:0000313" key="15">
    <source>
        <dbReference type="Proteomes" id="UP000504640"/>
    </source>
</evidence>
<dbReference type="Pfam" id="PF00076">
    <property type="entry name" value="RRM_1"/>
    <property type="match status" value="2"/>
</dbReference>
<feature type="domain" description="RRM" evidence="14">
    <location>
        <begin position="246"/>
        <end position="324"/>
    </location>
</feature>
<dbReference type="GO" id="GO:0006397">
    <property type="term" value="P:mRNA processing"/>
    <property type="evidence" value="ECO:0007669"/>
    <property type="project" value="UniProtKB-KW"/>
</dbReference>
<feature type="compositionally biased region" description="Basic and acidic residues" evidence="13">
    <location>
        <begin position="17"/>
        <end position="34"/>
    </location>
</feature>
<dbReference type="NCBIfam" id="TIGR01622">
    <property type="entry name" value="SF-CC1"/>
    <property type="match status" value="1"/>
</dbReference>
<keyword evidence="4" id="KW-0507">mRNA processing</keyword>
<keyword evidence="8" id="KW-0805">Transcription regulation</keyword>
<feature type="region of interest" description="Disordered" evidence="13">
    <location>
        <begin position="13"/>
        <end position="140"/>
    </location>
</feature>
<feature type="compositionally biased region" description="Basic residues" evidence="13">
    <location>
        <begin position="68"/>
        <end position="86"/>
    </location>
</feature>
<dbReference type="InterPro" id="IPR035979">
    <property type="entry name" value="RBD_domain_sf"/>
</dbReference>
<gene>
    <name evidence="16 17" type="primary">RBM23</name>
</gene>
<dbReference type="PANTHER" id="PTHR48036">
    <property type="entry name" value="SPLICING FACTOR (PAD-1), PUTATIVE (AFU_ORTHOLOGUE AFUA_1G15810)-RELATED"/>
    <property type="match status" value="1"/>
</dbReference>
<evidence type="ECO:0000256" key="9">
    <source>
        <dbReference type="ARBA" id="ARBA00023163"/>
    </source>
</evidence>
<evidence type="ECO:0000256" key="5">
    <source>
        <dbReference type="ARBA" id="ARBA00022737"/>
    </source>
</evidence>
<dbReference type="InterPro" id="IPR006509">
    <property type="entry name" value="RBM39_SF"/>
</dbReference>
<comment type="subcellular location">
    <subcellularLocation>
        <location evidence="1">Nucleus</location>
    </subcellularLocation>
</comment>
<dbReference type="CTD" id="55147"/>
<protein>
    <submittedName>
        <fullName evidence="16">Probable RNA-binding protein 23 isoform X3</fullName>
    </submittedName>
    <submittedName>
        <fullName evidence="17">Probable RNA-binding protein 23 isoform X4</fullName>
    </submittedName>
</protein>
<dbReference type="SUPFAM" id="SSF54928">
    <property type="entry name" value="RNA-binding domain, RBD"/>
    <property type="match status" value="2"/>
</dbReference>
<sequence length="423" mass="46852">MASDDFDIVIEAMLEAPYKKEEDEQQRKEVKKDYPSNTTSSTSNNGNGTSGSRTIGETSNRSRDRDQHRRRNSQSRSRDRQHRHRSRSWDRRHSESRSRDHRREDRVRYRSPPLATGHRYGHSKSPHFREKSPVREPIDNLSPEERDARTVFCMQLAARIRPRDLEDFFSAVGKVRDVRIISDRNSRRSKGIAYVEFCEIQSVPLAIGLTGQRLLGVPIIVQASQAEKNRLAAMANNLQKGTGGPMRLYVGSLHFNITEDMLRGIFEPFGKIDNIVLMKDSDTGRSKGYGFITFSDSECARRALEQLNGFELAGRLMRVGHVTERLDGGTDITFPDGDQELDLGSAGGRLQLMAKLAEGSGIQLPTTTAAAAAAAAAQAAALQLNGAVPLGALNPAALTALSPALNLASQCFQLSSLFTPQTM</sequence>
<proteinExistence type="inferred from homology"/>
<reference evidence="16 17" key="1">
    <citation type="submission" date="2025-04" db="UniProtKB">
        <authorList>
            <consortium name="RefSeq"/>
        </authorList>
    </citation>
    <scope>IDENTIFICATION</scope>
    <source>
        <tissue evidence="16 17">Blood</tissue>
    </source>
</reference>
<evidence type="ECO:0000256" key="6">
    <source>
        <dbReference type="ARBA" id="ARBA00022843"/>
    </source>
</evidence>
<keyword evidence="15" id="KW-1185">Reference proteome</keyword>
<evidence type="ECO:0000259" key="14">
    <source>
        <dbReference type="PROSITE" id="PS50102"/>
    </source>
</evidence>
<organism evidence="15 16">
    <name type="scientific">Sapajus apella</name>
    <name type="common">Brown-capped capuchin</name>
    <name type="synonym">Cebus apella</name>
    <dbReference type="NCBI Taxonomy" id="9515"/>
    <lineage>
        <taxon>Eukaryota</taxon>
        <taxon>Metazoa</taxon>
        <taxon>Chordata</taxon>
        <taxon>Craniata</taxon>
        <taxon>Vertebrata</taxon>
        <taxon>Euteleostomi</taxon>
        <taxon>Mammalia</taxon>
        <taxon>Eutheria</taxon>
        <taxon>Euarchontoglires</taxon>
        <taxon>Primates</taxon>
        <taxon>Haplorrhini</taxon>
        <taxon>Platyrrhini</taxon>
        <taxon>Cebidae</taxon>
        <taxon>Cebinae</taxon>
        <taxon>Sapajus</taxon>
    </lineage>
</organism>
<evidence type="ECO:0000256" key="11">
    <source>
        <dbReference type="ARBA" id="ARBA00023242"/>
    </source>
</evidence>
<dbReference type="InterPro" id="IPR000504">
    <property type="entry name" value="RRM_dom"/>
</dbReference>
<comment type="similarity">
    <text evidence="2">Belongs to the splicing factor SR family.</text>
</comment>
<evidence type="ECO:0000256" key="4">
    <source>
        <dbReference type="ARBA" id="ARBA00022664"/>
    </source>
</evidence>
<evidence type="ECO:0000313" key="16">
    <source>
        <dbReference type="RefSeq" id="XP_032121453.1"/>
    </source>
</evidence>
<feature type="compositionally biased region" description="Low complexity" evidence="13">
    <location>
        <begin position="36"/>
        <end position="52"/>
    </location>
</feature>
<dbReference type="GO" id="GO:0005634">
    <property type="term" value="C:nucleus"/>
    <property type="evidence" value="ECO:0007669"/>
    <property type="project" value="UniProtKB-SubCell"/>
</dbReference>
<evidence type="ECO:0000256" key="10">
    <source>
        <dbReference type="ARBA" id="ARBA00023187"/>
    </source>
</evidence>
<keyword evidence="6" id="KW-0832">Ubl conjugation</keyword>
<evidence type="ECO:0000313" key="17">
    <source>
        <dbReference type="RefSeq" id="XP_032121454.1"/>
    </source>
</evidence>
<feature type="compositionally biased region" description="Basic and acidic residues" evidence="13">
    <location>
        <begin position="127"/>
        <end position="140"/>
    </location>
</feature>
<dbReference type="GO" id="GO:0003723">
    <property type="term" value="F:RNA binding"/>
    <property type="evidence" value="ECO:0007669"/>
    <property type="project" value="UniProtKB-UniRule"/>
</dbReference>
<dbReference type="Gene3D" id="3.30.70.330">
    <property type="match status" value="2"/>
</dbReference>
<dbReference type="PROSITE" id="PS50102">
    <property type="entry name" value="RRM"/>
    <property type="match status" value="2"/>
</dbReference>
<evidence type="ECO:0000256" key="1">
    <source>
        <dbReference type="ARBA" id="ARBA00004123"/>
    </source>
</evidence>
<dbReference type="InterPro" id="IPR012677">
    <property type="entry name" value="Nucleotide-bd_a/b_plait_sf"/>
</dbReference>
<keyword evidence="3" id="KW-0597">Phosphoprotein</keyword>
<dbReference type="CDD" id="cd12284">
    <property type="entry name" value="RRM2_RBM23_RBM39"/>
    <property type="match status" value="1"/>
</dbReference>
<dbReference type="FunFam" id="3.30.70.330:FF:000262">
    <property type="entry name" value="Probable rna-binding protein 23 isoform"/>
    <property type="match status" value="1"/>
</dbReference>
<dbReference type="GO" id="GO:0051252">
    <property type="term" value="P:regulation of RNA metabolic process"/>
    <property type="evidence" value="ECO:0007669"/>
    <property type="project" value="UniProtKB-ARBA"/>
</dbReference>
<dbReference type="Pfam" id="PF15519">
    <property type="entry name" value="RBM39linker"/>
    <property type="match status" value="1"/>
</dbReference>
<evidence type="ECO:0000256" key="8">
    <source>
        <dbReference type="ARBA" id="ARBA00023015"/>
    </source>
</evidence>
<evidence type="ECO:0000256" key="2">
    <source>
        <dbReference type="ARBA" id="ARBA00010269"/>
    </source>
</evidence>
<evidence type="ECO:0000256" key="13">
    <source>
        <dbReference type="SAM" id="MobiDB-lite"/>
    </source>
</evidence>
<keyword evidence="7 12" id="KW-0694">RNA-binding</keyword>
<dbReference type="FunFam" id="3.30.70.330:FF:000373">
    <property type="entry name" value="RNA-binding protein 39 isoform X4"/>
    <property type="match status" value="1"/>
</dbReference>
<feature type="domain" description="RRM" evidence="14">
    <location>
        <begin position="149"/>
        <end position="226"/>
    </location>
</feature>
<dbReference type="RefSeq" id="XP_032121454.1">
    <property type="nucleotide sequence ID" value="XM_032265563.1"/>
</dbReference>
<keyword evidence="5" id="KW-0677">Repeat</keyword>
<name>A0A6J3GSZ4_SAPAP</name>